<organism evidence="2 3">
    <name type="scientific">Plasmodium yoelii 17X</name>
    <dbReference type="NCBI Taxonomy" id="1323249"/>
    <lineage>
        <taxon>Eukaryota</taxon>
        <taxon>Sar</taxon>
        <taxon>Alveolata</taxon>
        <taxon>Apicomplexa</taxon>
        <taxon>Aconoidasida</taxon>
        <taxon>Haemosporida</taxon>
        <taxon>Plasmodiidae</taxon>
        <taxon>Plasmodium</taxon>
        <taxon>Plasmodium (Vinckeia)</taxon>
    </lineage>
</organism>
<evidence type="ECO:0008006" key="4">
    <source>
        <dbReference type="Google" id="ProtNLM"/>
    </source>
</evidence>
<keyword evidence="3" id="KW-1185">Reference proteome</keyword>
<dbReference type="Pfam" id="PF06022">
    <property type="entry name" value="Cir_Bir_Yir"/>
    <property type="match status" value="1"/>
</dbReference>
<proteinExistence type="predicted"/>
<accession>V7PSW1</accession>
<evidence type="ECO:0000256" key="1">
    <source>
        <dbReference type="SAM" id="Phobius"/>
    </source>
</evidence>
<evidence type="ECO:0000313" key="3">
    <source>
        <dbReference type="Proteomes" id="UP000018538"/>
    </source>
</evidence>
<feature type="transmembrane region" description="Helical" evidence="1">
    <location>
        <begin position="257"/>
        <end position="282"/>
    </location>
</feature>
<dbReference type="AlphaFoldDB" id="V7PSW1"/>
<protein>
    <recommendedName>
        <fullName evidence="4">YIR protein</fullName>
    </recommendedName>
</protein>
<dbReference type="NCBIfam" id="TIGR01590">
    <property type="entry name" value="yir-bir-cir_Pla"/>
    <property type="match status" value="1"/>
</dbReference>
<dbReference type="EMBL" id="KI635736">
    <property type="protein sequence ID" value="ETB61213.1"/>
    <property type="molecule type" value="Genomic_DNA"/>
</dbReference>
<keyword evidence="1" id="KW-0472">Membrane</keyword>
<sequence>MDDSLCGKFVVLRTYLPDELGKNGTLDFGDNTNFVQYCPEKDSGGNECNDNLDKITAGFLWLLEQCYYALKNRTHGTNSINAFFIYIISWFSYKLKQIKWEEFTTINEFYTKNVKDSGKYKTFINHAYTIGELKEFMDERNDLLNINIEDLSKFYDAFNLICNMYDNFATNTDKKTLLNDANEFVKKFQELNGNSNNTDGSSYRQIMSSLSIDYSNLNNKCTSNGVNCKDFQSFPDITNFSALTSGDTSGSSIGKRLFTVLSIFGAIAFFLGISYKYSLFGFRKRVQKQKLREKIKNIKKKINR</sequence>
<reference evidence="2 3" key="1">
    <citation type="submission" date="2013-11" db="EMBL/GenBank/DDBJ databases">
        <title>The Genome Sequence of Plasmodium yoelii 17X.</title>
        <authorList>
            <consortium name="The Broad Institute Genomics Platform"/>
            <consortium name="The Broad Institute Genome Sequencing Center for Infectious Disease"/>
            <person name="Neafsey D."/>
            <person name="Adams J."/>
            <person name="Walker B."/>
            <person name="Young S.K."/>
            <person name="Zeng Q."/>
            <person name="Gargeya S."/>
            <person name="Fitzgerald M."/>
            <person name="Haas B."/>
            <person name="Abouelleil A."/>
            <person name="Alvarado L."/>
            <person name="Chapman S.B."/>
            <person name="Gainer-Dewar J."/>
            <person name="Goldberg J."/>
            <person name="Griggs A."/>
            <person name="Gujja S."/>
            <person name="Hansen M."/>
            <person name="Howarth C."/>
            <person name="Imamovic A."/>
            <person name="Ireland A."/>
            <person name="Larimer J."/>
            <person name="McCowan C."/>
            <person name="Murphy C."/>
            <person name="Pearson M."/>
            <person name="Poon T.W."/>
            <person name="Priest M."/>
            <person name="Roberts A."/>
            <person name="Saif S."/>
            <person name="Shea T."/>
            <person name="Sykes S."/>
            <person name="Wortman J."/>
            <person name="Nusbaum C."/>
            <person name="Birren B."/>
        </authorList>
    </citation>
    <scope>NUCLEOTIDE SEQUENCE [LARGE SCALE GENOMIC DNA]</scope>
    <source>
        <strain evidence="2 3">17X</strain>
    </source>
</reference>
<keyword evidence="1" id="KW-0812">Transmembrane</keyword>
<dbReference type="OrthoDB" id="373146at2759"/>
<name>V7PSW1_PLAYE</name>
<gene>
    <name evidence="2" type="ORF">YYC_01152</name>
</gene>
<dbReference type="Proteomes" id="UP000018538">
    <property type="component" value="Unassembled WGS sequence"/>
</dbReference>
<keyword evidence="1" id="KW-1133">Transmembrane helix</keyword>
<evidence type="ECO:0000313" key="2">
    <source>
        <dbReference type="EMBL" id="ETB61213.1"/>
    </source>
</evidence>
<dbReference type="InterPro" id="IPR006477">
    <property type="entry name" value="Yir_bir_cir"/>
</dbReference>